<dbReference type="RefSeq" id="WP_104957315.1">
    <property type="nucleotide sequence ID" value="NZ_CP026377.1"/>
</dbReference>
<dbReference type="CDD" id="cd07043">
    <property type="entry name" value="STAS_anti-anti-sigma_factors"/>
    <property type="match status" value="1"/>
</dbReference>
<dbReference type="Pfam" id="PF01740">
    <property type="entry name" value="STAS"/>
    <property type="match status" value="1"/>
</dbReference>
<sequence length="114" mass="12615">MKLDTAQHDNVTILTPVTRRLDASVARQFRDAVMEHINGGASQLLLDFSRVDFIDSSCLGTLISLLKAINGKGEMAICALNPNIQNMFRLTRMDRVFTLFVSENDALTAMRGKG</sequence>
<dbReference type="InterPro" id="IPR036513">
    <property type="entry name" value="STAS_dom_sf"/>
</dbReference>
<dbReference type="NCBIfam" id="TIGR00377">
    <property type="entry name" value="ant_ant_sig"/>
    <property type="match status" value="1"/>
</dbReference>
<comment type="similarity">
    <text evidence="1 2">Belongs to the anti-sigma-factor antagonist family.</text>
</comment>
<dbReference type="AlphaFoldDB" id="A0A1X1D749"/>
<accession>A0A1X1D749</accession>
<evidence type="ECO:0000256" key="2">
    <source>
        <dbReference type="RuleBase" id="RU003749"/>
    </source>
</evidence>
<dbReference type="Proteomes" id="UP000238365">
    <property type="component" value="Chromosome"/>
</dbReference>
<dbReference type="PANTHER" id="PTHR33495:SF2">
    <property type="entry name" value="ANTI-SIGMA FACTOR ANTAGONIST TM_1081-RELATED"/>
    <property type="match status" value="1"/>
</dbReference>
<dbReference type="Gene3D" id="3.30.750.24">
    <property type="entry name" value="STAS domain"/>
    <property type="match status" value="1"/>
</dbReference>
<feature type="domain" description="STAS" evidence="3">
    <location>
        <begin position="21"/>
        <end position="110"/>
    </location>
</feature>
<dbReference type="SUPFAM" id="SSF52091">
    <property type="entry name" value="SpoIIaa-like"/>
    <property type="match status" value="1"/>
</dbReference>
<proteinExistence type="inferred from homology"/>
<organism evidence="4 5">
    <name type="scientific">Mixta gaviniae</name>
    <dbReference type="NCBI Taxonomy" id="665914"/>
    <lineage>
        <taxon>Bacteria</taxon>
        <taxon>Pseudomonadati</taxon>
        <taxon>Pseudomonadota</taxon>
        <taxon>Gammaproteobacteria</taxon>
        <taxon>Enterobacterales</taxon>
        <taxon>Erwiniaceae</taxon>
        <taxon>Mixta</taxon>
    </lineage>
</organism>
<reference evidence="4 5" key="1">
    <citation type="submission" date="2018-01" db="EMBL/GenBank/DDBJ databases">
        <title>Complete and assembled Genome of Pantoea gaviniae DSM22758T.</title>
        <authorList>
            <person name="Stevens M.J.A."/>
            <person name="Zurfluh K."/>
            <person name="Stephan R."/>
        </authorList>
    </citation>
    <scope>NUCLEOTIDE SEQUENCE [LARGE SCALE GENOMIC DNA]</scope>
    <source>
        <strain evidence="4 5">DSM 22758</strain>
    </source>
</reference>
<dbReference type="OrthoDB" id="9796076at2"/>
<dbReference type="EMBL" id="CP026377">
    <property type="protein sequence ID" value="AUX93463.1"/>
    <property type="molecule type" value="Genomic_DNA"/>
</dbReference>
<protein>
    <recommendedName>
        <fullName evidence="2">Anti-sigma factor antagonist</fullName>
    </recommendedName>
</protein>
<evidence type="ECO:0000256" key="1">
    <source>
        <dbReference type="ARBA" id="ARBA00009013"/>
    </source>
</evidence>
<keyword evidence="5" id="KW-1185">Reference proteome</keyword>
<dbReference type="GO" id="GO:0043856">
    <property type="term" value="F:anti-sigma factor antagonist activity"/>
    <property type="evidence" value="ECO:0007669"/>
    <property type="project" value="InterPro"/>
</dbReference>
<dbReference type="PANTHER" id="PTHR33495">
    <property type="entry name" value="ANTI-SIGMA FACTOR ANTAGONIST TM_1081-RELATED-RELATED"/>
    <property type="match status" value="1"/>
</dbReference>
<evidence type="ECO:0000313" key="5">
    <source>
        <dbReference type="Proteomes" id="UP000238365"/>
    </source>
</evidence>
<dbReference type="InterPro" id="IPR002645">
    <property type="entry name" value="STAS_dom"/>
</dbReference>
<dbReference type="KEGG" id="pgz:C2E15_10485"/>
<evidence type="ECO:0000313" key="4">
    <source>
        <dbReference type="EMBL" id="AUX93463.1"/>
    </source>
</evidence>
<dbReference type="PROSITE" id="PS50801">
    <property type="entry name" value="STAS"/>
    <property type="match status" value="1"/>
</dbReference>
<dbReference type="InterPro" id="IPR003658">
    <property type="entry name" value="Anti-sigma_ant"/>
</dbReference>
<gene>
    <name evidence="4" type="ORF">C2E15_10485</name>
</gene>
<evidence type="ECO:0000259" key="3">
    <source>
        <dbReference type="PROSITE" id="PS50801"/>
    </source>
</evidence>
<name>A0A1X1D749_9GAMM</name>